<dbReference type="GO" id="GO:0044550">
    <property type="term" value="P:secondary metabolite biosynthetic process"/>
    <property type="evidence" value="ECO:0007669"/>
    <property type="project" value="TreeGrafter"/>
</dbReference>
<dbReference type="CDD" id="cd00830">
    <property type="entry name" value="KAS_III"/>
    <property type="match status" value="1"/>
</dbReference>
<dbReference type="PANTHER" id="PTHR34069:SF2">
    <property type="entry name" value="BETA-KETOACYL-[ACYL-CARRIER-PROTEIN] SYNTHASE III"/>
    <property type="match status" value="1"/>
</dbReference>
<evidence type="ECO:0000259" key="4">
    <source>
        <dbReference type="Pfam" id="PF08545"/>
    </source>
</evidence>
<dbReference type="EMBL" id="JALIDZ010000013">
    <property type="protein sequence ID" value="MCT8974622.1"/>
    <property type="molecule type" value="Genomic_DNA"/>
</dbReference>
<dbReference type="Pfam" id="PF08541">
    <property type="entry name" value="ACP_syn_III_C"/>
    <property type="match status" value="1"/>
</dbReference>
<dbReference type="SUPFAM" id="SSF53901">
    <property type="entry name" value="Thiolase-like"/>
    <property type="match status" value="1"/>
</dbReference>
<dbReference type="AlphaFoldDB" id="A0AAW5R6B0"/>
<dbReference type="GO" id="GO:0004315">
    <property type="term" value="F:3-oxoacyl-[acyl-carrier-protein] synthase activity"/>
    <property type="evidence" value="ECO:0007669"/>
    <property type="project" value="InterPro"/>
</dbReference>
<evidence type="ECO:0000313" key="5">
    <source>
        <dbReference type="EMBL" id="MCT8974622.1"/>
    </source>
</evidence>
<dbReference type="Pfam" id="PF08545">
    <property type="entry name" value="ACP_syn_III"/>
    <property type="match status" value="1"/>
</dbReference>
<sequence>MIEKIAVALPDWIVDADEVAGWTDSDPQFIREKVGIETRRFLRDDETGCDLASRAVREVLSDGGTAGDDLDFLITVTQTPDLRLPHMSAQIQNACGLPTTIMAFDMSLGCSGYVHALSVARALLSTGMRSGLIVTCDPYSKIMRRRDKATVTVFGDGATCSLIRRDGIDRLGSFDFGTDGSGAEHLCFQGAKLDGAVASEGPPSPADSEPTPSLHMNGREILNFMLERVPESVDRCLAREGLTRDDVDLFVFHQASRYMLTLLARRMGLDIAKVPIFISDTGNTVSSTIPIVLNRLQQAGELAGRTVLLSGFGVGLSWGTTVIRF</sequence>
<comment type="caution">
    <text evidence="5">The sequence shown here is derived from an EMBL/GenBank/DDBJ whole genome shotgun (WGS) entry which is preliminary data.</text>
</comment>
<gene>
    <name evidence="5" type="ORF">MUB46_22380</name>
</gene>
<keyword evidence="1" id="KW-0808">Transferase</keyword>
<dbReference type="InterPro" id="IPR013747">
    <property type="entry name" value="ACP_syn_III_C"/>
</dbReference>
<proteinExistence type="predicted"/>
<dbReference type="RefSeq" id="WP_261618207.1">
    <property type="nucleotide sequence ID" value="NZ_JALIDZ010000013.1"/>
</dbReference>
<dbReference type="GO" id="GO:0006633">
    <property type="term" value="P:fatty acid biosynthetic process"/>
    <property type="evidence" value="ECO:0007669"/>
    <property type="project" value="InterPro"/>
</dbReference>
<protein>
    <submittedName>
        <fullName evidence="5">Ketoacyl-ACP synthase III</fullName>
    </submittedName>
</protein>
<dbReference type="Proteomes" id="UP001320898">
    <property type="component" value="Unassembled WGS sequence"/>
</dbReference>
<evidence type="ECO:0000256" key="1">
    <source>
        <dbReference type="ARBA" id="ARBA00022679"/>
    </source>
</evidence>
<keyword evidence="6" id="KW-1185">Reference proteome</keyword>
<feature type="domain" description="Beta-ketoacyl-[acyl-carrier-protein] synthase III C-terminal" evidence="3">
    <location>
        <begin position="237"/>
        <end position="324"/>
    </location>
</feature>
<dbReference type="InterPro" id="IPR016039">
    <property type="entry name" value="Thiolase-like"/>
</dbReference>
<feature type="domain" description="Beta-ketoacyl-[acyl-carrier-protein] synthase III N-terminal" evidence="4">
    <location>
        <begin position="104"/>
        <end position="180"/>
    </location>
</feature>
<evidence type="ECO:0000256" key="2">
    <source>
        <dbReference type="ARBA" id="ARBA00023315"/>
    </source>
</evidence>
<dbReference type="InterPro" id="IPR013751">
    <property type="entry name" value="ACP_syn_III_N"/>
</dbReference>
<accession>A0AAW5R6B0</accession>
<evidence type="ECO:0000313" key="6">
    <source>
        <dbReference type="Proteomes" id="UP001320898"/>
    </source>
</evidence>
<keyword evidence="2" id="KW-0012">Acyltransferase</keyword>
<reference evidence="5 6" key="1">
    <citation type="submission" date="2022-04" db="EMBL/GenBank/DDBJ databases">
        <authorList>
            <person name="Ye Y.-Q."/>
            <person name="Du Z.-J."/>
        </authorList>
    </citation>
    <scope>NUCLEOTIDE SEQUENCE [LARGE SCALE GENOMIC DNA]</scope>
    <source>
        <strain evidence="5 6">A6E488</strain>
    </source>
</reference>
<dbReference type="PANTHER" id="PTHR34069">
    <property type="entry name" value="3-OXOACYL-[ACYL-CARRIER-PROTEIN] SYNTHASE 3"/>
    <property type="match status" value="1"/>
</dbReference>
<evidence type="ECO:0000259" key="3">
    <source>
        <dbReference type="Pfam" id="PF08541"/>
    </source>
</evidence>
<organism evidence="5 6">
    <name type="scientific">Microbaculum marinisediminis</name>
    <dbReference type="NCBI Taxonomy" id="2931392"/>
    <lineage>
        <taxon>Bacteria</taxon>
        <taxon>Pseudomonadati</taxon>
        <taxon>Pseudomonadota</taxon>
        <taxon>Alphaproteobacteria</taxon>
        <taxon>Hyphomicrobiales</taxon>
        <taxon>Tepidamorphaceae</taxon>
        <taxon>Microbaculum</taxon>
    </lineage>
</organism>
<dbReference type="Gene3D" id="3.40.47.10">
    <property type="match status" value="1"/>
</dbReference>
<name>A0AAW5R6B0_9HYPH</name>